<reference evidence="5 6" key="1">
    <citation type="submission" date="2018-08" db="EMBL/GenBank/DDBJ databases">
        <title>Actinomadura jelena sp. nov., a novel Actinomycete isolated from soil in Chad.</title>
        <authorList>
            <person name="Shi L."/>
        </authorList>
    </citation>
    <scope>NUCLEOTIDE SEQUENCE [LARGE SCALE GENOMIC DNA]</scope>
    <source>
        <strain evidence="5 6">NEAU-G17</strain>
    </source>
</reference>
<keyword evidence="3" id="KW-1133">Transmembrane helix</keyword>
<comment type="caution">
    <text evidence="5">The sequence shown here is derived from an EMBL/GenBank/DDBJ whole genome shotgun (WGS) entry which is preliminary data.</text>
</comment>
<feature type="region of interest" description="Disordered" evidence="2">
    <location>
        <begin position="318"/>
        <end position="347"/>
    </location>
</feature>
<feature type="domain" description="ABC1 atypical kinase-like" evidence="4">
    <location>
        <begin position="188"/>
        <end position="456"/>
    </location>
</feature>
<sequence length="682" mass="75041">MTFWIGFVLGSTLITGLLAFGARRLLNTRFSFVRTVLAAAAGEAVASPVLKGLMRGLDPDRPNFTATIWFTVLGWGCALLVAMLVLVVWEAFVPTGSVPSPLLWVRSVRARAARTRRYWQITRIFVRAGLGPYLRGRARPEDESRTRHLARSLVTALDRGGVTFVKLGQVLSTRRDLLPEEFVTELGRLRDRAAPVPWEDVERVLREELGAPADEVFAEFDREPIAAASVAQVHAARLRTGEAVVVKVQRPGVRAVVERDLDIVRRLARTLHVRADWGGSLGLVELADGFASALREELDFRIETRNMAAVSSAHASSWGHHYSSSRIPADTSRRAPQDDASRTRQDGRVRIPRPYEDLCTARVLVMERLPGVPLTQAEPLIDRRGLDRAALARDLLDEVLRQIMLDGVFHADPHPGNLMLLDDGRLGMIDFGSVGRLDGELRASLGRILLAVNRADPVALTDALLEVTARPDELDEQALERALGAFMARHLASGQRPDPAMFTELFRVMTRFALAVPPEFAAVFRALGTIEGGLTELAPGFDLVGEARAFGTAHLAERLRPGALKDAAADELVAMLPTLRRLPRRLDRITSAIEGGRLTVGIRLFSDERDRAIATSLLHQFLLTMLASTAGIMAVVLLGLKSGPAMTRSITLYQFLGYGMLVICSILALRVLVGVFRPRNRR</sequence>
<evidence type="ECO:0000259" key="4">
    <source>
        <dbReference type="Pfam" id="PF03109"/>
    </source>
</evidence>
<evidence type="ECO:0000256" key="3">
    <source>
        <dbReference type="SAM" id="Phobius"/>
    </source>
</evidence>
<proteinExistence type="inferred from homology"/>
<dbReference type="AlphaFoldDB" id="A0A372JTP7"/>
<dbReference type="Proteomes" id="UP000261811">
    <property type="component" value="Unassembled WGS sequence"/>
</dbReference>
<dbReference type="InterPro" id="IPR011009">
    <property type="entry name" value="Kinase-like_dom_sf"/>
</dbReference>
<dbReference type="CDD" id="cd05121">
    <property type="entry name" value="ABC1_ADCK3-like"/>
    <property type="match status" value="1"/>
</dbReference>
<dbReference type="InterPro" id="IPR050154">
    <property type="entry name" value="UbiB_kinase"/>
</dbReference>
<protein>
    <submittedName>
        <fullName evidence="5">AarF/ABC1/UbiB kinase family protein</fullName>
    </submittedName>
</protein>
<accession>A0A372JTP7</accession>
<organism evidence="5 6">
    <name type="scientific">Actinomadura logoneensis</name>
    <dbReference type="NCBI Taxonomy" id="2293572"/>
    <lineage>
        <taxon>Bacteria</taxon>
        <taxon>Bacillati</taxon>
        <taxon>Actinomycetota</taxon>
        <taxon>Actinomycetes</taxon>
        <taxon>Streptosporangiales</taxon>
        <taxon>Thermomonosporaceae</taxon>
        <taxon>Actinomadura</taxon>
    </lineage>
</organism>
<feature type="compositionally biased region" description="Basic and acidic residues" evidence="2">
    <location>
        <begin position="331"/>
        <end position="347"/>
    </location>
</feature>
<comment type="similarity">
    <text evidence="1">Belongs to the protein kinase superfamily. ADCK protein kinase family.</text>
</comment>
<dbReference type="OrthoDB" id="9795390at2"/>
<dbReference type="InterPro" id="IPR004147">
    <property type="entry name" value="ABC1_dom"/>
</dbReference>
<feature type="transmembrane region" description="Helical" evidence="3">
    <location>
        <begin position="617"/>
        <end position="640"/>
    </location>
</feature>
<keyword evidence="3" id="KW-0472">Membrane</keyword>
<feature type="transmembrane region" description="Helical" evidence="3">
    <location>
        <begin position="66"/>
        <end position="89"/>
    </location>
</feature>
<keyword evidence="5" id="KW-0808">Transferase</keyword>
<gene>
    <name evidence="5" type="ORF">DZF91_01335</name>
</gene>
<evidence type="ECO:0000313" key="6">
    <source>
        <dbReference type="Proteomes" id="UP000261811"/>
    </source>
</evidence>
<keyword evidence="3" id="KW-0812">Transmembrane</keyword>
<dbReference type="PANTHER" id="PTHR10566">
    <property type="entry name" value="CHAPERONE-ACTIVITY OF BC1 COMPLEX CABC1 -RELATED"/>
    <property type="match status" value="1"/>
</dbReference>
<dbReference type="EMBL" id="QURH01000023">
    <property type="protein sequence ID" value="RFU43403.1"/>
    <property type="molecule type" value="Genomic_DNA"/>
</dbReference>
<feature type="transmembrane region" description="Helical" evidence="3">
    <location>
        <begin position="35"/>
        <end position="54"/>
    </location>
</feature>
<keyword evidence="6" id="KW-1185">Reference proteome</keyword>
<evidence type="ECO:0000256" key="1">
    <source>
        <dbReference type="ARBA" id="ARBA00009670"/>
    </source>
</evidence>
<keyword evidence="5" id="KW-0418">Kinase</keyword>
<name>A0A372JTP7_9ACTN</name>
<dbReference type="Pfam" id="PF03109">
    <property type="entry name" value="ABC1"/>
    <property type="match status" value="1"/>
</dbReference>
<dbReference type="GO" id="GO:0016301">
    <property type="term" value="F:kinase activity"/>
    <property type="evidence" value="ECO:0007669"/>
    <property type="project" value="UniProtKB-KW"/>
</dbReference>
<evidence type="ECO:0000256" key="2">
    <source>
        <dbReference type="SAM" id="MobiDB-lite"/>
    </source>
</evidence>
<dbReference type="SUPFAM" id="SSF56112">
    <property type="entry name" value="Protein kinase-like (PK-like)"/>
    <property type="match status" value="1"/>
</dbReference>
<dbReference type="PANTHER" id="PTHR10566:SF113">
    <property type="entry name" value="PROTEIN ACTIVITY OF BC1 COMPLEX KINASE 7, CHLOROPLASTIC"/>
    <property type="match status" value="1"/>
</dbReference>
<dbReference type="RefSeq" id="WP_117355696.1">
    <property type="nucleotide sequence ID" value="NZ_QURH01000023.1"/>
</dbReference>
<evidence type="ECO:0000313" key="5">
    <source>
        <dbReference type="EMBL" id="RFU43403.1"/>
    </source>
</evidence>
<feature type="transmembrane region" description="Helical" evidence="3">
    <location>
        <begin position="652"/>
        <end position="676"/>
    </location>
</feature>